<keyword evidence="5" id="KW-0378">Hydrolase</keyword>
<dbReference type="STRING" id="1817867.A3F83_02205"/>
<proteinExistence type="inferred from homology"/>
<dbReference type="PANTHER" id="PTHR36447">
    <property type="entry name" value="BETA-GALACTOSIDASE GANA"/>
    <property type="match status" value="1"/>
</dbReference>
<feature type="chain" id="PRO_5009522673" description="beta-galactosidase" evidence="8">
    <location>
        <begin position="21"/>
        <end position="1010"/>
    </location>
</feature>
<dbReference type="Pfam" id="PF02449">
    <property type="entry name" value="Glyco_hydro_42"/>
    <property type="match status" value="1"/>
</dbReference>
<dbReference type="Proteomes" id="UP000179129">
    <property type="component" value="Unassembled WGS sequence"/>
</dbReference>
<dbReference type="EC" id="3.2.1.23" evidence="3"/>
<keyword evidence="7" id="KW-0326">Glycosidase</keyword>
<dbReference type="InterPro" id="IPR013738">
    <property type="entry name" value="Beta_galactosidase_Trimer"/>
</dbReference>
<dbReference type="SUPFAM" id="SSF52317">
    <property type="entry name" value="Class I glutamine amidotransferase-like"/>
    <property type="match status" value="1"/>
</dbReference>
<dbReference type="GO" id="GO:0005975">
    <property type="term" value="P:carbohydrate metabolic process"/>
    <property type="evidence" value="ECO:0007669"/>
    <property type="project" value="InterPro"/>
</dbReference>
<feature type="signal peptide" evidence="8">
    <location>
        <begin position="1"/>
        <end position="20"/>
    </location>
</feature>
<dbReference type="EMBL" id="MFIX01000116">
    <property type="protein sequence ID" value="OGG04533.1"/>
    <property type="molecule type" value="Genomic_DNA"/>
</dbReference>
<dbReference type="Pfam" id="PF08532">
    <property type="entry name" value="Glyco_hydro_42M"/>
    <property type="match status" value="1"/>
</dbReference>
<evidence type="ECO:0000256" key="5">
    <source>
        <dbReference type="ARBA" id="ARBA00022801"/>
    </source>
</evidence>
<comment type="catalytic activity">
    <reaction evidence="1">
        <text>Hydrolysis of terminal non-reducing beta-D-galactose residues in beta-D-galactosides.</text>
        <dbReference type="EC" id="3.2.1.23"/>
    </reaction>
</comment>
<dbReference type="InterPro" id="IPR017853">
    <property type="entry name" value="GH"/>
</dbReference>
<comment type="similarity">
    <text evidence="2">Belongs to the glycosyl hydrolase 42 family.</text>
</comment>
<feature type="domain" description="Beta-galactosidase trimerisation" evidence="10">
    <location>
        <begin position="693"/>
        <end position="920"/>
    </location>
</feature>
<dbReference type="SUPFAM" id="SSF51445">
    <property type="entry name" value="(Trans)glycosidases"/>
    <property type="match status" value="1"/>
</dbReference>
<reference evidence="11 12" key="1">
    <citation type="journal article" date="2016" name="Nat. Commun.">
        <title>Thousands of microbial genomes shed light on interconnected biogeochemical processes in an aquifer system.</title>
        <authorList>
            <person name="Anantharaman K."/>
            <person name="Brown C.T."/>
            <person name="Hug L.A."/>
            <person name="Sharon I."/>
            <person name="Castelle C.J."/>
            <person name="Probst A.J."/>
            <person name="Thomas B.C."/>
            <person name="Singh A."/>
            <person name="Wilkins M.J."/>
            <person name="Karaoz U."/>
            <person name="Brodie E.L."/>
            <person name="Williams K.H."/>
            <person name="Hubbard S.S."/>
            <person name="Banfield J.F."/>
        </authorList>
    </citation>
    <scope>NUCLEOTIDE SEQUENCE [LARGE SCALE GENOMIC DNA]</scope>
</reference>
<evidence type="ECO:0000313" key="11">
    <source>
        <dbReference type="EMBL" id="OGG04533.1"/>
    </source>
</evidence>
<gene>
    <name evidence="11" type="ORF">A3F83_02205</name>
</gene>
<dbReference type="PROSITE" id="PS51257">
    <property type="entry name" value="PROKAR_LIPOPROTEIN"/>
    <property type="match status" value="1"/>
</dbReference>
<dbReference type="InterPro" id="IPR029062">
    <property type="entry name" value="Class_I_gatase-like"/>
</dbReference>
<dbReference type="InterPro" id="IPR008979">
    <property type="entry name" value="Galactose-bd-like_sf"/>
</dbReference>
<keyword evidence="8" id="KW-0732">Signal</keyword>
<dbReference type="Gene3D" id="3.20.20.80">
    <property type="entry name" value="Glycosidases"/>
    <property type="match status" value="1"/>
</dbReference>
<evidence type="ECO:0000313" key="12">
    <source>
        <dbReference type="Proteomes" id="UP000179129"/>
    </source>
</evidence>
<dbReference type="GO" id="GO:0009341">
    <property type="term" value="C:beta-galactosidase complex"/>
    <property type="evidence" value="ECO:0007669"/>
    <property type="project" value="InterPro"/>
</dbReference>
<dbReference type="CDD" id="cd03143">
    <property type="entry name" value="A4_beta-galactosidase_middle_domain"/>
    <property type="match status" value="1"/>
</dbReference>
<dbReference type="GO" id="GO:0046872">
    <property type="term" value="F:metal ion binding"/>
    <property type="evidence" value="ECO:0007669"/>
    <property type="project" value="UniProtKB-KW"/>
</dbReference>
<dbReference type="PANTHER" id="PTHR36447:SF2">
    <property type="entry name" value="BETA-GALACTOSIDASE YESZ"/>
    <property type="match status" value="1"/>
</dbReference>
<keyword evidence="4" id="KW-0479">Metal-binding</keyword>
<evidence type="ECO:0000256" key="8">
    <source>
        <dbReference type="SAM" id="SignalP"/>
    </source>
</evidence>
<evidence type="ECO:0000256" key="7">
    <source>
        <dbReference type="ARBA" id="ARBA00023295"/>
    </source>
</evidence>
<comment type="caution">
    <text evidence="11">The sequence shown here is derived from an EMBL/GenBank/DDBJ whole genome shotgun (WGS) entry which is preliminary data.</text>
</comment>
<evidence type="ECO:0000259" key="10">
    <source>
        <dbReference type="Pfam" id="PF08532"/>
    </source>
</evidence>
<dbReference type="GO" id="GO:0004565">
    <property type="term" value="F:beta-galactosidase activity"/>
    <property type="evidence" value="ECO:0007669"/>
    <property type="project" value="UniProtKB-EC"/>
</dbReference>
<dbReference type="InterPro" id="IPR013529">
    <property type="entry name" value="Glyco_hydro_42_N"/>
</dbReference>
<evidence type="ECO:0000256" key="3">
    <source>
        <dbReference type="ARBA" id="ARBA00012756"/>
    </source>
</evidence>
<dbReference type="InterPro" id="IPR003476">
    <property type="entry name" value="Glyco_hydro_42"/>
</dbReference>
<feature type="domain" description="Glycoside hydrolase family 42 N-terminal" evidence="9">
    <location>
        <begin position="428"/>
        <end position="563"/>
    </location>
</feature>
<accession>A0A1F5YWS3</accession>
<evidence type="ECO:0000256" key="2">
    <source>
        <dbReference type="ARBA" id="ARBA00005940"/>
    </source>
</evidence>
<dbReference type="Gene3D" id="3.40.50.880">
    <property type="match status" value="1"/>
</dbReference>
<evidence type="ECO:0000256" key="4">
    <source>
        <dbReference type="ARBA" id="ARBA00022723"/>
    </source>
</evidence>
<dbReference type="SUPFAM" id="SSF49785">
    <property type="entry name" value="Galactose-binding domain-like"/>
    <property type="match status" value="1"/>
</dbReference>
<evidence type="ECO:0000256" key="6">
    <source>
        <dbReference type="ARBA" id="ARBA00022833"/>
    </source>
</evidence>
<keyword evidence="6" id="KW-0862">Zinc</keyword>
<name>A0A1F5YWS3_9BACT</name>
<dbReference type="Gene3D" id="2.60.120.430">
    <property type="entry name" value="Galactose-binding lectin"/>
    <property type="match status" value="1"/>
</dbReference>
<evidence type="ECO:0000256" key="1">
    <source>
        <dbReference type="ARBA" id="ARBA00001412"/>
    </source>
</evidence>
<evidence type="ECO:0000259" key="9">
    <source>
        <dbReference type="Pfam" id="PF02449"/>
    </source>
</evidence>
<organism evidence="11 12">
    <name type="scientific">Candidatus Glassbacteria bacterium RIFCSPLOWO2_12_FULL_58_11</name>
    <dbReference type="NCBI Taxonomy" id="1817867"/>
    <lineage>
        <taxon>Bacteria</taxon>
        <taxon>Candidatus Glassiibacteriota</taxon>
    </lineage>
</organism>
<dbReference type="AlphaFoldDB" id="A0A1F5YWS3"/>
<protein>
    <recommendedName>
        <fullName evidence="3">beta-galactosidase</fullName>
        <ecNumber evidence="3">3.2.1.23</ecNumber>
    </recommendedName>
</protein>
<sequence length="1010" mass="113159">MPRFSLPSLLLVLFSFMACSTPPAVTNNTQVLDDFESDSSLQLWSGPVSISTSYVAHGKSGLRLDLSDRRSRGLVSDKLPGDWSAYDLLKFDIYNPSGTVQNANIQINDELGSDEQAEIQGQSYRGGKIFMNRGWNHYELQLKKAMVEDGDRHLALDRIRRFSLDFGRQGGELFIDNLRLVAGAEGQSTASAADPRDCRVVIEDRYVFPSLYGPQDKIVPSVDMKQLRARADQAEATLRREVAAAELQGYQSFYWRIPLLTAEVGREVRGKLVWFQSEEEERKILEYVISSCGESIEALRKVLGAQDPGRVELPEDEVNPQPLYVPPYPVLHGLPQKDGFFRDKLGNPVIVLSMLIVNEGPLMDYFAPFNHRLESYTVGGGSRYDIESSPVYETFHKYPGTHRVGWDGWCGHLVKDRWSMGGRKENVVVCLESPHIREAVFEYTKQRYEEWKNNPNLLYNIMAYELMYICYCETSQQMFRDWLKAKYGTVEKLNRLWNTSYSSFAGITAPETRNAAPLPDVNRAAWYDWAVFNTRRFTDYLKFAKSQIRKLDPDIPITAGGTSSMLSSANGTSGIDEEMIINEVDDVILNESGGSYIFSDLFLSLSEKKKAMVEPEMGGDAHGILLQFLHGKSSIAKWWWARTPSVEYHGMNESSLPHSWDIPLSDVAEVLRLGLDVRRLSNEIAEFLKPEPEVALLYSKTSIVQVPPELHRAGRTPYLQALGNVWQGSRFLGCRIGFVSEKQVLEGKLAGLKLLILPAVKYCPPEVAAAVLKYVSEGGTVVIVPESFLFDQYANPADRIPELGLKVTDVTLPEVLGKGERVQNYDQSISQTMVFGEVNREIQTGEEDIFSGRKPAVLHSEGLVQKLEAGGNKVLATFTDGAPALVLIEKGKGRIYYLAAPLKAEDYMAILEPLAERLELTRPLLAIDSQGDPVTGAEVRSVERKNDYLIYASNLGPAALEFEIKGQSDIGQMIDLRSLSKITGNHVRLEPWQETIFRVEKAGGPRVSAR</sequence>